<feature type="compositionally biased region" description="Low complexity" evidence="1">
    <location>
        <begin position="1"/>
        <end position="21"/>
    </location>
</feature>
<comment type="caution">
    <text evidence="3">The sequence shown here is derived from an EMBL/GenBank/DDBJ whole genome shotgun (WGS) entry which is preliminary data.</text>
</comment>
<dbReference type="AlphaFoldDB" id="A0A1J4KQ96"/>
<name>A0A1J4KQ96_9EUKA</name>
<accession>A0A1J4KQ96</accession>
<feature type="region of interest" description="Disordered" evidence="1">
    <location>
        <begin position="1"/>
        <end position="26"/>
    </location>
</feature>
<protein>
    <recommendedName>
        <fullName evidence="5">Mid2 domain-containing protein</fullName>
    </recommendedName>
</protein>
<gene>
    <name evidence="3" type="ORF">TRFO_16323</name>
</gene>
<organism evidence="3 4">
    <name type="scientific">Tritrichomonas foetus</name>
    <dbReference type="NCBI Taxonomy" id="1144522"/>
    <lineage>
        <taxon>Eukaryota</taxon>
        <taxon>Metamonada</taxon>
        <taxon>Parabasalia</taxon>
        <taxon>Tritrichomonadida</taxon>
        <taxon>Tritrichomonadidae</taxon>
        <taxon>Tritrichomonas</taxon>
    </lineage>
</organism>
<dbReference type="Proteomes" id="UP000179807">
    <property type="component" value="Unassembled WGS sequence"/>
</dbReference>
<dbReference type="GeneID" id="94833610"/>
<keyword evidence="2" id="KW-0812">Transmembrane</keyword>
<evidence type="ECO:0000313" key="4">
    <source>
        <dbReference type="Proteomes" id="UP000179807"/>
    </source>
</evidence>
<feature type="compositionally biased region" description="Polar residues" evidence="1">
    <location>
        <begin position="246"/>
        <end position="264"/>
    </location>
</feature>
<feature type="region of interest" description="Disordered" evidence="1">
    <location>
        <begin position="246"/>
        <end position="270"/>
    </location>
</feature>
<dbReference type="RefSeq" id="XP_068366599.1">
    <property type="nucleotide sequence ID" value="XM_068498906.1"/>
</dbReference>
<dbReference type="Gene3D" id="2.60.120.260">
    <property type="entry name" value="Galactose-binding domain-like"/>
    <property type="match status" value="1"/>
</dbReference>
<evidence type="ECO:0000313" key="3">
    <source>
        <dbReference type="EMBL" id="OHT13463.1"/>
    </source>
</evidence>
<dbReference type="VEuPathDB" id="TrichDB:TRFO_16323"/>
<keyword evidence="4" id="KW-1185">Reference proteome</keyword>
<proteinExistence type="predicted"/>
<reference evidence="3" key="1">
    <citation type="submission" date="2016-10" db="EMBL/GenBank/DDBJ databases">
        <authorList>
            <person name="Benchimol M."/>
            <person name="Almeida L.G."/>
            <person name="Vasconcelos A.T."/>
            <person name="Perreira-Neves A."/>
            <person name="Rosa I.A."/>
            <person name="Tasca T."/>
            <person name="Bogo M.R."/>
            <person name="de Souza W."/>
        </authorList>
    </citation>
    <scope>NUCLEOTIDE SEQUENCE [LARGE SCALE GENOMIC DNA]</scope>
    <source>
        <strain evidence="3">K</strain>
    </source>
</reference>
<evidence type="ECO:0008006" key="5">
    <source>
        <dbReference type="Google" id="ProtNLM"/>
    </source>
</evidence>
<evidence type="ECO:0000256" key="1">
    <source>
        <dbReference type="SAM" id="MobiDB-lite"/>
    </source>
</evidence>
<keyword evidence="2" id="KW-0472">Membrane</keyword>
<feature type="transmembrane region" description="Helical" evidence="2">
    <location>
        <begin position="188"/>
        <end position="213"/>
    </location>
</feature>
<dbReference type="EMBL" id="MLAK01000519">
    <property type="protein sequence ID" value="OHT13463.1"/>
    <property type="molecule type" value="Genomic_DNA"/>
</dbReference>
<sequence length="283" mass="31249">MPLPTSEQTSEQSPSPSPTQSASYDDYDIPEDAQLVNFTDIIFSGQWSINDDQAITSQSEAFLSFTFEGTSFFIIGAKDVNYAEMDINLDNTHLATINTYSPYRVENNVLFSSDDLSSTLLAQNFGANSTSHSVVITTTNNDNNDKFIEINKIYTANHSPNTTVIISISDTSTDDSDSDSSSKNENTFIIGVTFGLIILVALIAAIIVLVILIKRKRPDDRAIEMSMETAAKSSLSADGNVYFTNDPNENNQLYPSEAFPSQDNPLYHNQDDKSTIDFFEESM</sequence>
<evidence type="ECO:0000256" key="2">
    <source>
        <dbReference type="SAM" id="Phobius"/>
    </source>
</evidence>
<keyword evidence="2" id="KW-1133">Transmembrane helix</keyword>